<protein>
    <submittedName>
        <fullName evidence="1">Uncharacterized protein</fullName>
    </submittedName>
</protein>
<dbReference type="RefSeq" id="WP_188459225.1">
    <property type="nucleotide sequence ID" value="NZ_BMGM01000010.1"/>
</dbReference>
<proteinExistence type="predicted"/>
<evidence type="ECO:0000313" key="2">
    <source>
        <dbReference type="Proteomes" id="UP000599179"/>
    </source>
</evidence>
<reference evidence="2" key="1">
    <citation type="journal article" date="2019" name="Int. J. Syst. Evol. Microbiol.">
        <title>The Global Catalogue of Microorganisms (GCM) 10K type strain sequencing project: providing services to taxonomists for standard genome sequencing and annotation.</title>
        <authorList>
            <consortium name="The Broad Institute Genomics Platform"/>
            <consortium name="The Broad Institute Genome Sequencing Center for Infectious Disease"/>
            <person name="Wu L."/>
            <person name="Ma J."/>
        </authorList>
    </citation>
    <scope>NUCLEOTIDE SEQUENCE [LARGE SCALE GENOMIC DNA]</scope>
    <source>
        <strain evidence="2">CGMCC 1.12931</strain>
    </source>
</reference>
<name>A0ABQ1SJK0_9FLAO</name>
<dbReference type="Proteomes" id="UP000599179">
    <property type="component" value="Unassembled WGS sequence"/>
</dbReference>
<sequence>MQIYLDIDGVMVSANSWKRPEMLNDGFPRFNIRAVNALNSIVNTTGANIVLTTSHKTTYSIAEWEKIFKERNLNFNQISRLPENKNHLNRKEELLNHFDKHGLHGNFVIIDDDKSLNGLPTNLKDRLIQTSSGIGLTDELAKMAIAKLSEVHLTSA</sequence>
<dbReference type="EMBL" id="BMGM01000010">
    <property type="protein sequence ID" value="GGE41870.1"/>
    <property type="molecule type" value="Genomic_DNA"/>
</dbReference>
<gene>
    <name evidence="1" type="ORF">GCM10010832_22390</name>
</gene>
<accession>A0ABQ1SJK0</accession>
<keyword evidence="2" id="KW-1185">Reference proteome</keyword>
<comment type="caution">
    <text evidence="1">The sequence shown here is derived from an EMBL/GenBank/DDBJ whole genome shotgun (WGS) entry which is preliminary data.</text>
</comment>
<dbReference type="Pfam" id="PF18143">
    <property type="entry name" value="HAD_SAK_2"/>
    <property type="match status" value="1"/>
</dbReference>
<organism evidence="1 2">
    <name type="scientific">Psychroflexus planctonicus</name>
    <dbReference type="NCBI Taxonomy" id="1526575"/>
    <lineage>
        <taxon>Bacteria</taxon>
        <taxon>Pseudomonadati</taxon>
        <taxon>Bacteroidota</taxon>
        <taxon>Flavobacteriia</taxon>
        <taxon>Flavobacteriales</taxon>
        <taxon>Flavobacteriaceae</taxon>
        <taxon>Psychroflexus</taxon>
    </lineage>
</organism>
<evidence type="ECO:0000313" key="1">
    <source>
        <dbReference type="EMBL" id="GGE41870.1"/>
    </source>
</evidence>